<accession>A0A0J9WA21</accession>
<evidence type="ECO:0000313" key="3">
    <source>
        <dbReference type="Proteomes" id="UP000009097"/>
    </source>
</evidence>
<sequence length="95" mass="10293">MTSPCANYYGSAKCRNSVLVFGARCDFCLTAGAGMPIDNLLPHPSTPSSEYIKPMNKNVRKNNAAASKEGVAYLKRAYASPWSVQKLVYPGELGF</sequence>
<dbReference type="RefSeq" id="XP_018257490.1">
    <property type="nucleotide sequence ID" value="XM_018402981.1"/>
</dbReference>
<dbReference type="KEGG" id="fox:FOXG_22539"/>
<dbReference type="GeneID" id="28963245"/>
<dbReference type="AlphaFoldDB" id="A0A0J9WA21"/>
<dbReference type="GeneID" id="28963272"/>
<reference evidence="2" key="1">
    <citation type="submission" date="2007-04" db="EMBL/GenBank/DDBJ databases">
        <authorList>
            <consortium name="The Broad Institute Genome Sequencing Platform"/>
            <person name="Birren B."/>
            <person name="Lander E."/>
            <person name="Galagan J."/>
            <person name="Nusbaum C."/>
            <person name="Devon K."/>
            <person name="Ma L.-J."/>
            <person name="Jaffe D."/>
            <person name="Butler J."/>
            <person name="Alvarez P."/>
            <person name="Gnerre S."/>
            <person name="Grabherr M."/>
            <person name="Kleber M."/>
            <person name="Mauceli E."/>
            <person name="Brockman W."/>
            <person name="MacCallum I.A."/>
            <person name="Young S."/>
            <person name="LaButti K."/>
            <person name="DeCaprio D."/>
            <person name="Crawford M."/>
            <person name="Koehrsen M."/>
            <person name="Engels R."/>
            <person name="Montgomery P."/>
            <person name="Pearson M."/>
            <person name="Howarth C."/>
            <person name="Larson L."/>
            <person name="White J."/>
            <person name="O'Leary S."/>
            <person name="Kodira C."/>
            <person name="Zeng Q."/>
            <person name="Yandava C."/>
            <person name="Alvarado L."/>
            <person name="Kistler C."/>
            <person name="Shim W.-B."/>
            <person name="Kang S."/>
            <person name="Woloshuk C."/>
        </authorList>
    </citation>
    <scope>NUCLEOTIDE SEQUENCE</scope>
    <source>
        <strain evidence="2">4287</strain>
    </source>
</reference>
<reference evidence="2" key="2">
    <citation type="journal article" date="2010" name="Nature">
        <title>Comparative genomics reveals mobile pathogenicity chromosomes in Fusarium.</title>
        <authorList>
            <person name="Ma L.J."/>
            <person name="van der Does H.C."/>
            <person name="Borkovich K.A."/>
            <person name="Coleman J.J."/>
            <person name="Daboussi M.J."/>
            <person name="Di Pietro A."/>
            <person name="Dufresne M."/>
            <person name="Freitag M."/>
            <person name="Grabherr M."/>
            <person name="Henrissat B."/>
            <person name="Houterman P.M."/>
            <person name="Kang S."/>
            <person name="Shim W.B."/>
            <person name="Woloshuk C."/>
            <person name="Xie X."/>
            <person name="Xu J.R."/>
            <person name="Antoniw J."/>
            <person name="Baker S.E."/>
            <person name="Bluhm B.H."/>
            <person name="Breakspear A."/>
            <person name="Brown D.W."/>
            <person name="Butchko R.A."/>
            <person name="Chapman S."/>
            <person name="Coulson R."/>
            <person name="Coutinho P.M."/>
            <person name="Danchin E.G."/>
            <person name="Diener A."/>
            <person name="Gale L.R."/>
            <person name="Gardiner D.M."/>
            <person name="Goff S."/>
            <person name="Hammond-Kosack K.E."/>
            <person name="Hilburn K."/>
            <person name="Hua-Van A."/>
            <person name="Jonkers W."/>
            <person name="Kazan K."/>
            <person name="Kodira C.D."/>
            <person name="Koehrsen M."/>
            <person name="Kumar L."/>
            <person name="Lee Y.H."/>
            <person name="Li L."/>
            <person name="Manners J.M."/>
            <person name="Miranda-Saavedra D."/>
            <person name="Mukherjee M."/>
            <person name="Park G."/>
            <person name="Park J."/>
            <person name="Park S.Y."/>
            <person name="Proctor R.H."/>
            <person name="Regev A."/>
            <person name="Ruiz-Roldan M.C."/>
            <person name="Sain D."/>
            <person name="Sakthikumar S."/>
            <person name="Sykes S."/>
            <person name="Schwartz D.C."/>
            <person name="Turgeon B.G."/>
            <person name="Wapinski I."/>
            <person name="Yoder O."/>
            <person name="Young S."/>
            <person name="Zeng Q."/>
            <person name="Zhou S."/>
            <person name="Galagan J."/>
            <person name="Cuomo C.A."/>
            <person name="Kistler H.C."/>
            <person name="Rep M."/>
        </authorList>
    </citation>
    <scope>NUCLEOTIDE SEQUENCE [LARGE SCALE GENOMIC DNA]</scope>
    <source>
        <strain evidence="2">4287</strain>
    </source>
</reference>
<protein>
    <submittedName>
        <fullName evidence="2">Uncharacterized protein</fullName>
    </submittedName>
</protein>
<evidence type="ECO:0000313" key="2">
    <source>
        <dbReference type="EMBL" id="KNB19445.1"/>
    </source>
</evidence>
<dbReference type="VEuPathDB" id="FungiDB:FOXG_22539"/>
<proteinExistence type="predicted"/>
<name>A0A0J9WA21_FUSO4</name>
<organism evidence="2 3">
    <name type="scientific">Fusarium oxysporum f. sp. lycopersici (strain 4287 / CBS 123668 / FGSC 9935 / NRRL 34936)</name>
    <name type="common">Fusarium vascular wilt of tomato</name>
    <dbReference type="NCBI Taxonomy" id="426428"/>
    <lineage>
        <taxon>Eukaryota</taxon>
        <taxon>Fungi</taxon>
        <taxon>Dikarya</taxon>
        <taxon>Ascomycota</taxon>
        <taxon>Pezizomycotina</taxon>
        <taxon>Sordariomycetes</taxon>
        <taxon>Hypocreomycetidae</taxon>
        <taxon>Hypocreales</taxon>
        <taxon>Nectriaceae</taxon>
        <taxon>Fusarium</taxon>
        <taxon>Fusarium oxysporum species complex</taxon>
    </lineage>
</organism>
<gene>
    <name evidence="1" type="ORF">FOXG_22539</name>
    <name evidence="2" type="ORF">FOXG_22566</name>
</gene>
<dbReference type="EMBL" id="DS231732">
    <property type="protein sequence ID" value="KNB19363.1"/>
    <property type="molecule type" value="Genomic_DNA"/>
</dbReference>
<dbReference type="EMBL" id="DS231733">
    <property type="protein sequence ID" value="KNB19445.1"/>
    <property type="molecule type" value="Genomic_DNA"/>
</dbReference>
<dbReference type="Proteomes" id="UP000009097">
    <property type="component" value="Unassembled WGS sequence"/>
</dbReference>
<dbReference type="VEuPathDB" id="FungiDB:FOXG_22566"/>
<evidence type="ECO:0000313" key="1">
    <source>
        <dbReference type="EMBL" id="KNB19363.1"/>
    </source>
</evidence>
<dbReference type="OrthoDB" id="4973896at2759"/>
<dbReference type="KEGG" id="fox:FOXG_22566"/>
<dbReference type="RefSeq" id="XP_018257408.1">
    <property type="nucleotide sequence ID" value="XM_018402954.1"/>
</dbReference>